<name>A0AAW0N0G2_9GOBI</name>
<keyword evidence="4 5" id="KW-0472">Membrane</keyword>
<accession>A0AAW0N0G2</accession>
<dbReference type="Gene3D" id="1.20.1250.20">
    <property type="entry name" value="MFS general substrate transporter like domains"/>
    <property type="match status" value="1"/>
</dbReference>
<dbReference type="GO" id="GO:0016323">
    <property type="term" value="C:basolateral plasma membrane"/>
    <property type="evidence" value="ECO:0007669"/>
    <property type="project" value="TreeGrafter"/>
</dbReference>
<dbReference type="GO" id="GO:0046323">
    <property type="term" value="P:D-glucose import"/>
    <property type="evidence" value="ECO:0007669"/>
    <property type="project" value="TreeGrafter"/>
</dbReference>
<evidence type="ECO:0000256" key="5">
    <source>
        <dbReference type="SAM" id="Phobius"/>
    </source>
</evidence>
<keyword evidence="2 5" id="KW-0812">Transmembrane</keyword>
<protein>
    <recommendedName>
        <fullName evidence="6">Major facilitator superfamily (MFS) profile domain-containing protein</fullName>
    </recommendedName>
</protein>
<comment type="subcellular location">
    <subcellularLocation>
        <location evidence="1">Membrane</location>
        <topology evidence="1">Multi-pass membrane protein</topology>
    </subcellularLocation>
</comment>
<dbReference type="Proteomes" id="UP001460270">
    <property type="component" value="Unassembled WGS sequence"/>
</dbReference>
<dbReference type="InterPro" id="IPR005828">
    <property type="entry name" value="MFS_sugar_transport-like"/>
</dbReference>
<dbReference type="AlphaFoldDB" id="A0AAW0N0G2"/>
<dbReference type="PROSITE" id="PS00216">
    <property type="entry name" value="SUGAR_TRANSPORT_1"/>
    <property type="match status" value="1"/>
</dbReference>
<dbReference type="GO" id="GO:0016324">
    <property type="term" value="C:apical plasma membrane"/>
    <property type="evidence" value="ECO:0007669"/>
    <property type="project" value="TreeGrafter"/>
</dbReference>
<dbReference type="GO" id="GO:0032868">
    <property type="term" value="P:response to insulin"/>
    <property type="evidence" value="ECO:0007669"/>
    <property type="project" value="TreeGrafter"/>
</dbReference>
<dbReference type="InterPro" id="IPR005829">
    <property type="entry name" value="Sugar_transporter_CS"/>
</dbReference>
<feature type="transmembrane region" description="Helical" evidence="5">
    <location>
        <begin position="12"/>
        <end position="33"/>
    </location>
</feature>
<sequence length="119" mass="12967">MQRMEDEKPKKTITPYLLYCVSTAVIGSLQFGYNTGVINAPEQKLRLFFQNVSIERYGEPFTAGANTMVWSFAVAIFSVGGMIGSFSVGAMVDRFGRRKSMLLANILAVLGGGLMDCPA</sequence>
<comment type="caution">
    <text evidence="7">The sequence shown here is derived from an EMBL/GenBank/DDBJ whole genome shotgun (WGS) entry which is preliminary data.</text>
</comment>
<organism evidence="7 8">
    <name type="scientific">Mugilogobius chulae</name>
    <name type="common">yellowstripe goby</name>
    <dbReference type="NCBI Taxonomy" id="88201"/>
    <lineage>
        <taxon>Eukaryota</taxon>
        <taxon>Metazoa</taxon>
        <taxon>Chordata</taxon>
        <taxon>Craniata</taxon>
        <taxon>Vertebrata</taxon>
        <taxon>Euteleostomi</taxon>
        <taxon>Actinopterygii</taxon>
        <taxon>Neopterygii</taxon>
        <taxon>Teleostei</taxon>
        <taxon>Neoteleostei</taxon>
        <taxon>Acanthomorphata</taxon>
        <taxon>Gobiaria</taxon>
        <taxon>Gobiiformes</taxon>
        <taxon>Gobioidei</taxon>
        <taxon>Gobiidae</taxon>
        <taxon>Gobionellinae</taxon>
        <taxon>Mugilogobius</taxon>
    </lineage>
</organism>
<dbReference type="InterPro" id="IPR045263">
    <property type="entry name" value="GLUT"/>
</dbReference>
<dbReference type="EMBL" id="JBBPFD010000019">
    <property type="protein sequence ID" value="KAK7886350.1"/>
    <property type="molecule type" value="Genomic_DNA"/>
</dbReference>
<feature type="domain" description="Major facilitator superfamily (MFS) profile" evidence="6">
    <location>
        <begin position="20"/>
        <end position="119"/>
    </location>
</feature>
<evidence type="ECO:0000313" key="7">
    <source>
        <dbReference type="EMBL" id="KAK7886350.1"/>
    </source>
</evidence>
<dbReference type="GO" id="GO:0055056">
    <property type="term" value="F:D-glucose transmembrane transporter activity"/>
    <property type="evidence" value="ECO:0007669"/>
    <property type="project" value="TreeGrafter"/>
</dbReference>
<dbReference type="InterPro" id="IPR036259">
    <property type="entry name" value="MFS_trans_sf"/>
</dbReference>
<dbReference type="Pfam" id="PF00083">
    <property type="entry name" value="Sugar_tr"/>
    <property type="match status" value="1"/>
</dbReference>
<dbReference type="PANTHER" id="PTHR23503">
    <property type="entry name" value="SOLUTE CARRIER FAMILY 2"/>
    <property type="match status" value="1"/>
</dbReference>
<evidence type="ECO:0000256" key="3">
    <source>
        <dbReference type="ARBA" id="ARBA00022989"/>
    </source>
</evidence>
<keyword evidence="3 5" id="KW-1133">Transmembrane helix</keyword>
<evidence type="ECO:0000256" key="4">
    <source>
        <dbReference type="ARBA" id="ARBA00023136"/>
    </source>
</evidence>
<dbReference type="GO" id="GO:0070837">
    <property type="term" value="P:dehydroascorbic acid transport"/>
    <property type="evidence" value="ECO:0007669"/>
    <property type="project" value="TreeGrafter"/>
</dbReference>
<dbReference type="SUPFAM" id="SSF103473">
    <property type="entry name" value="MFS general substrate transporter"/>
    <property type="match status" value="1"/>
</dbReference>
<proteinExistence type="predicted"/>
<evidence type="ECO:0000313" key="8">
    <source>
        <dbReference type="Proteomes" id="UP001460270"/>
    </source>
</evidence>
<feature type="transmembrane region" description="Helical" evidence="5">
    <location>
        <begin position="69"/>
        <end position="92"/>
    </location>
</feature>
<gene>
    <name evidence="7" type="ORF">WMY93_025971</name>
</gene>
<reference evidence="8" key="1">
    <citation type="submission" date="2024-04" db="EMBL/GenBank/DDBJ databases">
        <title>Salinicola lusitanus LLJ914,a marine bacterium isolated from the Okinawa Trough.</title>
        <authorList>
            <person name="Li J."/>
        </authorList>
    </citation>
    <scope>NUCLEOTIDE SEQUENCE [LARGE SCALE GENOMIC DNA]</scope>
</reference>
<evidence type="ECO:0000259" key="6">
    <source>
        <dbReference type="PROSITE" id="PS50850"/>
    </source>
</evidence>
<evidence type="ECO:0000256" key="2">
    <source>
        <dbReference type="ARBA" id="ARBA00022692"/>
    </source>
</evidence>
<evidence type="ECO:0000256" key="1">
    <source>
        <dbReference type="ARBA" id="ARBA00004141"/>
    </source>
</evidence>
<dbReference type="PROSITE" id="PS50850">
    <property type="entry name" value="MFS"/>
    <property type="match status" value="1"/>
</dbReference>
<dbReference type="InterPro" id="IPR020846">
    <property type="entry name" value="MFS_dom"/>
</dbReference>
<keyword evidence="8" id="KW-1185">Reference proteome</keyword>
<dbReference type="PANTHER" id="PTHR23503:SF124">
    <property type="entry name" value="SOLUTE CARRIER FAMILY 2 MEMBER 3B"/>
    <property type="match status" value="1"/>
</dbReference>